<organism evidence="4 5">
    <name type="scientific">Pseudohalocynthiibacter aestuariivivens</name>
    <dbReference type="NCBI Taxonomy" id="1591409"/>
    <lineage>
        <taxon>Bacteria</taxon>
        <taxon>Pseudomonadati</taxon>
        <taxon>Pseudomonadota</taxon>
        <taxon>Alphaproteobacteria</taxon>
        <taxon>Rhodobacterales</taxon>
        <taxon>Paracoccaceae</taxon>
        <taxon>Pseudohalocynthiibacter</taxon>
    </lineage>
</organism>
<dbReference type="Gene3D" id="3.40.630.30">
    <property type="match status" value="1"/>
</dbReference>
<keyword evidence="1 4" id="KW-0808">Transferase</keyword>
<protein>
    <submittedName>
        <fullName evidence="4">GNAT family N-acetyltransferase</fullName>
        <ecNumber evidence="4">2.3.-.-</ecNumber>
    </submittedName>
</protein>
<sequence>MKNWQIRRAQPSDATQFRECIAAAYAAYRDRIADLPAVTEGIEDDIANHNVWVAESNGEIWGGIVLVNEGAALRLANIAVDPKAKGQGLGRALILLAERECIGLGCAEMRLSTHVGMPENVSLYIHLGWQEVERSGNKVKMSKTF</sequence>
<dbReference type="Proteomes" id="UP001589683">
    <property type="component" value="Unassembled WGS sequence"/>
</dbReference>
<dbReference type="EMBL" id="JBHMEA010000016">
    <property type="protein sequence ID" value="MFB9231313.1"/>
    <property type="molecule type" value="Genomic_DNA"/>
</dbReference>
<evidence type="ECO:0000259" key="3">
    <source>
        <dbReference type="PROSITE" id="PS51186"/>
    </source>
</evidence>
<name>A0ABV5JCY0_9RHOB</name>
<dbReference type="SUPFAM" id="SSF55729">
    <property type="entry name" value="Acyl-CoA N-acyltransferases (Nat)"/>
    <property type="match status" value="1"/>
</dbReference>
<gene>
    <name evidence="4" type="ORF">ACFFUT_05880</name>
</gene>
<evidence type="ECO:0000313" key="5">
    <source>
        <dbReference type="Proteomes" id="UP001589683"/>
    </source>
</evidence>
<evidence type="ECO:0000313" key="4">
    <source>
        <dbReference type="EMBL" id="MFB9231313.1"/>
    </source>
</evidence>
<reference evidence="4 5" key="1">
    <citation type="submission" date="2024-09" db="EMBL/GenBank/DDBJ databases">
        <authorList>
            <person name="Sun Q."/>
            <person name="Mori K."/>
        </authorList>
    </citation>
    <scope>NUCLEOTIDE SEQUENCE [LARGE SCALE GENOMIC DNA]</scope>
    <source>
        <strain evidence="4 5">CECT 8726</strain>
    </source>
</reference>
<dbReference type="PROSITE" id="PS51186">
    <property type="entry name" value="GNAT"/>
    <property type="match status" value="1"/>
</dbReference>
<feature type="domain" description="N-acetyltransferase" evidence="3">
    <location>
        <begin position="4"/>
        <end position="145"/>
    </location>
</feature>
<dbReference type="InterPro" id="IPR050832">
    <property type="entry name" value="Bact_Acetyltransf"/>
</dbReference>
<keyword evidence="5" id="KW-1185">Reference proteome</keyword>
<dbReference type="InterPro" id="IPR000182">
    <property type="entry name" value="GNAT_dom"/>
</dbReference>
<dbReference type="PANTHER" id="PTHR43877">
    <property type="entry name" value="AMINOALKYLPHOSPHONATE N-ACETYLTRANSFERASE-RELATED-RELATED"/>
    <property type="match status" value="1"/>
</dbReference>
<dbReference type="CDD" id="cd04301">
    <property type="entry name" value="NAT_SF"/>
    <property type="match status" value="1"/>
</dbReference>
<dbReference type="InterPro" id="IPR016181">
    <property type="entry name" value="Acyl_CoA_acyltransferase"/>
</dbReference>
<dbReference type="GO" id="GO:0016746">
    <property type="term" value="F:acyltransferase activity"/>
    <property type="evidence" value="ECO:0007669"/>
    <property type="project" value="UniProtKB-KW"/>
</dbReference>
<evidence type="ECO:0000256" key="2">
    <source>
        <dbReference type="ARBA" id="ARBA00023315"/>
    </source>
</evidence>
<proteinExistence type="predicted"/>
<dbReference type="EC" id="2.3.-.-" evidence="4"/>
<dbReference type="RefSeq" id="WP_213888885.1">
    <property type="nucleotide sequence ID" value="NZ_JAGFNU010000005.1"/>
</dbReference>
<comment type="caution">
    <text evidence="4">The sequence shown here is derived from an EMBL/GenBank/DDBJ whole genome shotgun (WGS) entry which is preliminary data.</text>
</comment>
<evidence type="ECO:0000256" key="1">
    <source>
        <dbReference type="ARBA" id="ARBA00022679"/>
    </source>
</evidence>
<keyword evidence="2 4" id="KW-0012">Acyltransferase</keyword>
<dbReference type="Pfam" id="PF13508">
    <property type="entry name" value="Acetyltransf_7"/>
    <property type="match status" value="1"/>
</dbReference>
<accession>A0ABV5JCY0</accession>
<dbReference type="PANTHER" id="PTHR43877:SF2">
    <property type="entry name" value="AMINOALKYLPHOSPHONATE N-ACETYLTRANSFERASE-RELATED"/>
    <property type="match status" value="1"/>
</dbReference>